<evidence type="ECO:0000313" key="3">
    <source>
        <dbReference type="EMBL" id="GII01608.1"/>
    </source>
</evidence>
<accession>A0A8J3SZL3</accession>
<evidence type="ECO:0000313" key="4">
    <source>
        <dbReference type="Proteomes" id="UP000634476"/>
    </source>
</evidence>
<keyword evidence="2" id="KW-0812">Transmembrane</keyword>
<protein>
    <submittedName>
        <fullName evidence="3">Uncharacterized protein</fullName>
    </submittedName>
</protein>
<dbReference type="RefSeq" id="WP_203875983.1">
    <property type="nucleotide sequence ID" value="NZ_BOOK01000026.1"/>
</dbReference>
<feature type="compositionally biased region" description="Basic and acidic residues" evidence="1">
    <location>
        <begin position="112"/>
        <end position="121"/>
    </location>
</feature>
<dbReference type="Proteomes" id="UP000634476">
    <property type="component" value="Unassembled WGS sequence"/>
</dbReference>
<keyword evidence="2" id="KW-1133">Transmembrane helix</keyword>
<sequence>MDLAGTDVWDGALTVLKDPLFAVLLAVLLAFLGSRAGWRLIKMLLFCGAVGVFVWVAINYPSAGEAAGAIVGAVVTIVLWLLAAVTIITVAVIVGVLVMYLRSEPLTERDLRPLPRRTDRDRRRRGPSGDADDPVQDWGDRFDELAERLVELLPDLDRIDDDNPFRTAADLARLYFSGLSSRMPPIRSLHAECDDAIEDLADALQALGADADPDRLRRIARSRVFLPGRREWEAFMEEAGAGVPHTVLRILLLDRRWREVGTIFYKCYFCNRLLLGELEH</sequence>
<keyword evidence="2" id="KW-0472">Membrane</keyword>
<feature type="transmembrane region" description="Helical" evidence="2">
    <location>
        <begin position="12"/>
        <end position="33"/>
    </location>
</feature>
<feature type="region of interest" description="Disordered" evidence="1">
    <location>
        <begin position="112"/>
        <end position="138"/>
    </location>
</feature>
<dbReference type="AlphaFoldDB" id="A0A8J3SZL3"/>
<reference evidence="3" key="1">
    <citation type="submission" date="2021-01" db="EMBL/GenBank/DDBJ databases">
        <title>Whole genome shotgun sequence of Planobispora takensis NBRC 109077.</title>
        <authorList>
            <person name="Komaki H."/>
            <person name="Tamura T."/>
        </authorList>
    </citation>
    <scope>NUCLEOTIDE SEQUENCE</scope>
    <source>
        <strain evidence="3">NBRC 109077</strain>
    </source>
</reference>
<evidence type="ECO:0000256" key="2">
    <source>
        <dbReference type="SAM" id="Phobius"/>
    </source>
</evidence>
<feature type="transmembrane region" description="Helical" evidence="2">
    <location>
        <begin position="70"/>
        <end position="101"/>
    </location>
</feature>
<organism evidence="3 4">
    <name type="scientific">Planobispora takensis</name>
    <dbReference type="NCBI Taxonomy" id="1367882"/>
    <lineage>
        <taxon>Bacteria</taxon>
        <taxon>Bacillati</taxon>
        <taxon>Actinomycetota</taxon>
        <taxon>Actinomycetes</taxon>
        <taxon>Streptosporangiales</taxon>
        <taxon>Streptosporangiaceae</taxon>
        <taxon>Planobispora</taxon>
    </lineage>
</organism>
<gene>
    <name evidence="3" type="ORF">Pta02_36160</name>
</gene>
<dbReference type="EMBL" id="BOOK01000026">
    <property type="protein sequence ID" value="GII01608.1"/>
    <property type="molecule type" value="Genomic_DNA"/>
</dbReference>
<comment type="caution">
    <text evidence="3">The sequence shown here is derived from an EMBL/GenBank/DDBJ whole genome shotgun (WGS) entry which is preliminary data.</text>
</comment>
<proteinExistence type="predicted"/>
<feature type="transmembrane region" description="Helical" evidence="2">
    <location>
        <begin position="40"/>
        <end position="58"/>
    </location>
</feature>
<evidence type="ECO:0000256" key="1">
    <source>
        <dbReference type="SAM" id="MobiDB-lite"/>
    </source>
</evidence>
<keyword evidence="4" id="KW-1185">Reference proteome</keyword>
<name>A0A8J3SZL3_9ACTN</name>